<dbReference type="Pfam" id="PF13419">
    <property type="entry name" value="HAD_2"/>
    <property type="match status" value="1"/>
</dbReference>
<dbReference type="RefSeq" id="WP_145086969.1">
    <property type="nucleotide sequence ID" value="NZ_DAMBUX010000002.1"/>
</dbReference>
<comment type="caution">
    <text evidence="1">The sequence shown here is derived from an EMBL/GenBank/DDBJ whole genome shotgun (WGS) entry which is preliminary data.</text>
</comment>
<dbReference type="EMBL" id="VLKH01000016">
    <property type="protein sequence ID" value="TWH76420.1"/>
    <property type="molecule type" value="Genomic_DNA"/>
</dbReference>
<dbReference type="Gene3D" id="3.40.50.1000">
    <property type="entry name" value="HAD superfamily/HAD-like"/>
    <property type="match status" value="1"/>
</dbReference>
<dbReference type="GO" id="GO:0008967">
    <property type="term" value="F:phosphoglycolate phosphatase activity"/>
    <property type="evidence" value="ECO:0007669"/>
    <property type="project" value="TreeGrafter"/>
</dbReference>
<organism evidence="1 2">
    <name type="scientific">Sedimentibacter saalensis</name>
    <dbReference type="NCBI Taxonomy" id="130788"/>
    <lineage>
        <taxon>Bacteria</taxon>
        <taxon>Bacillati</taxon>
        <taxon>Bacillota</taxon>
        <taxon>Tissierellia</taxon>
        <taxon>Sedimentibacter</taxon>
    </lineage>
</organism>
<dbReference type="NCBIfam" id="TIGR01549">
    <property type="entry name" value="HAD-SF-IA-v1"/>
    <property type="match status" value="1"/>
</dbReference>
<dbReference type="InterPro" id="IPR041492">
    <property type="entry name" value="HAD_2"/>
</dbReference>
<dbReference type="PANTHER" id="PTHR43434:SF26">
    <property type="entry name" value="PYROPHOSPHATASE PPAX"/>
    <property type="match status" value="1"/>
</dbReference>
<keyword evidence="2" id="KW-1185">Reference proteome</keyword>
<dbReference type="InterPro" id="IPR050155">
    <property type="entry name" value="HAD-like_hydrolase_sf"/>
</dbReference>
<dbReference type="PANTHER" id="PTHR43434">
    <property type="entry name" value="PHOSPHOGLYCOLATE PHOSPHATASE"/>
    <property type="match status" value="1"/>
</dbReference>
<protein>
    <submittedName>
        <fullName evidence="1">Pyrophosphatase PpaX</fullName>
    </submittedName>
</protein>
<dbReference type="GO" id="GO:0006281">
    <property type="term" value="P:DNA repair"/>
    <property type="evidence" value="ECO:0007669"/>
    <property type="project" value="TreeGrafter"/>
</dbReference>
<gene>
    <name evidence="1" type="ORF">LY60_03594</name>
</gene>
<dbReference type="Gene3D" id="1.10.150.240">
    <property type="entry name" value="Putative phosphatase, domain 2"/>
    <property type="match status" value="1"/>
</dbReference>
<evidence type="ECO:0000313" key="2">
    <source>
        <dbReference type="Proteomes" id="UP000315343"/>
    </source>
</evidence>
<dbReference type="InterPro" id="IPR023198">
    <property type="entry name" value="PGP-like_dom2"/>
</dbReference>
<dbReference type="OrthoDB" id="9797743at2"/>
<dbReference type="SUPFAM" id="SSF56784">
    <property type="entry name" value="HAD-like"/>
    <property type="match status" value="1"/>
</dbReference>
<reference evidence="1 2" key="1">
    <citation type="submission" date="2019-07" db="EMBL/GenBank/DDBJ databases">
        <title>Genomic Encyclopedia of Type Strains, Phase I: the one thousand microbial genomes (KMG-I) project.</title>
        <authorList>
            <person name="Kyrpides N."/>
        </authorList>
    </citation>
    <scope>NUCLEOTIDE SEQUENCE [LARGE SCALE GENOMIC DNA]</scope>
    <source>
        <strain evidence="1 2">DSM 13558</strain>
    </source>
</reference>
<accession>A0A562IZX8</accession>
<dbReference type="InterPro" id="IPR023214">
    <property type="entry name" value="HAD_sf"/>
</dbReference>
<proteinExistence type="predicted"/>
<name>A0A562IZX8_9FIRM</name>
<dbReference type="InterPro" id="IPR036412">
    <property type="entry name" value="HAD-like_sf"/>
</dbReference>
<dbReference type="Proteomes" id="UP000315343">
    <property type="component" value="Unassembled WGS sequence"/>
</dbReference>
<dbReference type="SFLD" id="SFLDS00003">
    <property type="entry name" value="Haloacid_Dehalogenase"/>
    <property type="match status" value="1"/>
</dbReference>
<dbReference type="SFLD" id="SFLDG01135">
    <property type="entry name" value="C1.5.6:_HAD__Beta-PGM__Phospha"/>
    <property type="match status" value="1"/>
</dbReference>
<dbReference type="AlphaFoldDB" id="A0A562IZX8"/>
<dbReference type="InterPro" id="IPR006439">
    <property type="entry name" value="HAD-SF_hydro_IA"/>
</dbReference>
<dbReference type="GO" id="GO:0005829">
    <property type="term" value="C:cytosol"/>
    <property type="evidence" value="ECO:0007669"/>
    <property type="project" value="TreeGrafter"/>
</dbReference>
<dbReference type="SFLD" id="SFLDG01129">
    <property type="entry name" value="C1.5:_HAD__Beta-PGM__Phosphata"/>
    <property type="match status" value="1"/>
</dbReference>
<evidence type="ECO:0000313" key="1">
    <source>
        <dbReference type="EMBL" id="TWH76420.1"/>
    </source>
</evidence>
<sequence length="210" mass="24459">MIDTIIFDFDGTLANTNQMIINSFRHIYSSFLEEECSEEYIMSTFGEPLELTLRRDFGKFPFEDVIDAYRNYQRDRFNQEVTLYETVEETLKYLKSKNIKLGIATSRLRHSTVSALENFNINCYFDSVVSADDVQKHKPDKEPLMKVINELNTTADRTLYVGDSKFDMECAINASTTPVLVGWQSNSRELAEKYNIKHVLDKMWDITKLI</sequence>